<dbReference type="InterPro" id="IPR051783">
    <property type="entry name" value="NAD(P)-dependent_oxidoreduct"/>
</dbReference>
<protein>
    <submittedName>
        <fullName evidence="1">Uncharacterized protein</fullName>
    </submittedName>
</protein>
<dbReference type="SUPFAM" id="SSF51735">
    <property type="entry name" value="NAD(P)-binding Rossmann-fold domains"/>
    <property type="match status" value="1"/>
</dbReference>
<evidence type="ECO:0000313" key="2">
    <source>
        <dbReference type="Proteomes" id="UP000256478"/>
    </source>
</evidence>
<name>A0A3E0TL92_9GAMM</name>
<organism evidence="1 2">
    <name type="scientific">Thalassotalea euphylliae</name>
    <dbReference type="NCBI Taxonomy" id="1655234"/>
    <lineage>
        <taxon>Bacteria</taxon>
        <taxon>Pseudomonadati</taxon>
        <taxon>Pseudomonadota</taxon>
        <taxon>Gammaproteobacteria</taxon>
        <taxon>Alteromonadales</taxon>
        <taxon>Colwelliaceae</taxon>
        <taxon>Thalassotalea</taxon>
    </lineage>
</organism>
<dbReference type="PANTHER" id="PTHR48079">
    <property type="entry name" value="PROTEIN YEEZ"/>
    <property type="match status" value="1"/>
</dbReference>
<proteinExistence type="predicted"/>
<comment type="caution">
    <text evidence="1">The sequence shown here is derived from an EMBL/GenBank/DDBJ whole genome shotgun (WGS) entry which is preliminary data.</text>
</comment>
<dbReference type="OrthoDB" id="751203at2"/>
<gene>
    <name evidence="1" type="ORF">DXX93_01075</name>
</gene>
<dbReference type="RefSeq" id="WP_116006448.1">
    <property type="nucleotide sequence ID" value="NZ_QUOU01000001.1"/>
</dbReference>
<dbReference type="GO" id="GO:0004029">
    <property type="term" value="F:aldehyde dehydrogenase (NAD+) activity"/>
    <property type="evidence" value="ECO:0007669"/>
    <property type="project" value="TreeGrafter"/>
</dbReference>
<evidence type="ECO:0000313" key="1">
    <source>
        <dbReference type="EMBL" id="REL25286.1"/>
    </source>
</evidence>
<accession>A0A3E0TL92</accession>
<dbReference type="GO" id="GO:0005737">
    <property type="term" value="C:cytoplasm"/>
    <property type="evidence" value="ECO:0007669"/>
    <property type="project" value="TreeGrafter"/>
</dbReference>
<dbReference type="Proteomes" id="UP000256478">
    <property type="component" value="Unassembled WGS sequence"/>
</dbReference>
<dbReference type="Gene3D" id="3.40.50.720">
    <property type="entry name" value="NAD(P)-binding Rossmann-like Domain"/>
    <property type="match status" value="1"/>
</dbReference>
<reference evidence="1 2" key="1">
    <citation type="submission" date="2018-08" db="EMBL/GenBank/DDBJ databases">
        <title>Thalassotalea euphylliae genome.</title>
        <authorList>
            <person name="Summers S."/>
            <person name="Rice S.A."/>
            <person name="Freckelton M.L."/>
            <person name="Nedved B.T."/>
            <person name="Hadfield M.G."/>
        </authorList>
    </citation>
    <scope>NUCLEOTIDE SEQUENCE [LARGE SCALE GENOMIC DNA]</scope>
    <source>
        <strain evidence="1 2">H1</strain>
    </source>
</reference>
<sequence>MKQQHVAIIGCGWVGQALVPALLAQQIRVSATTTNPAKLEQLAKLGCQPKLLSLPLTSNQALSSRQGTLASDDGCSAGGDEALEWLEGVDTMVISITPKFKHGSMAYPDHVASLVKLANQYQIGRVVLLSSTGIYQGLSGTVDEQSRLMLGEPKVALLHQAEQAVLSGVNRACVLRLAGLVGPKRHPARFMAGKEGVGNAQTPVNLVHQLDVVGAILAMLTEHQRHGIYNVVSETHPTRAEFYQLACRQLGLTAPQFTDQQEPQLRVVAGKKYQQLGGQLRWPDLLTWLESA</sequence>
<dbReference type="InterPro" id="IPR036291">
    <property type="entry name" value="NAD(P)-bd_dom_sf"/>
</dbReference>
<dbReference type="EMBL" id="QUOU01000001">
    <property type="protein sequence ID" value="REL25286.1"/>
    <property type="molecule type" value="Genomic_DNA"/>
</dbReference>
<dbReference type="AlphaFoldDB" id="A0A3E0TL92"/>
<dbReference type="PANTHER" id="PTHR48079:SF6">
    <property type="entry name" value="NAD(P)-BINDING DOMAIN-CONTAINING PROTEIN-RELATED"/>
    <property type="match status" value="1"/>
</dbReference>